<dbReference type="InterPro" id="IPR044880">
    <property type="entry name" value="NCX_ion-bd_dom_sf"/>
</dbReference>
<keyword evidence="5 10" id="KW-1133">Transmembrane helix</keyword>
<proteinExistence type="inferred from homology"/>
<dbReference type="GO" id="GO:0015297">
    <property type="term" value="F:antiporter activity"/>
    <property type="evidence" value="ECO:0007669"/>
    <property type="project" value="UniProtKB-KW"/>
</dbReference>
<keyword evidence="11" id="KW-0732">Signal</keyword>
<keyword evidence="14" id="KW-1185">Reference proteome</keyword>
<feature type="transmembrane region" description="Helical" evidence="10">
    <location>
        <begin position="379"/>
        <end position="395"/>
    </location>
</feature>
<dbReference type="GO" id="GO:0006814">
    <property type="term" value="P:sodium ion transport"/>
    <property type="evidence" value="ECO:0007669"/>
    <property type="project" value="UniProtKB-KW"/>
</dbReference>
<evidence type="ECO:0000256" key="6">
    <source>
        <dbReference type="ARBA" id="ARBA00023053"/>
    </source>
</evidence>
<evidence type="ECO:0000313" key="13">
    <source>
        <dbReference type="EnsemblPlants" id="AET4Gv20023500.2"/>
    </source>
</evidence>
<dbReference type="InterPro" id="IPR004837">
    <property type="entry name" value="NaCa_Exmemb"/>
</dbReference>
<reference evidence="14" key="2">
    <citation type="journal article" date="2017" name="Nat. Plants">
        <title>The Aegilops tauschii genome reveals multiple impacts of transposons.</title>
        <authorList>
            <person name="Zhao G."/>
            <person name="Zou C."/>
            <person name="Li K."/>
            <person name="Wang K."/>
            <person name="Li T."/>
            <person name="Gao L."/>
            <person name="Zhang X."/>
            <person name="Wang H."/>
            <person name="Yang Z."/>
            <person name="Liu X."/>
            <person name="Jiang W."/>
            <person name="Mao L."/>
            <person name="Kong X."/>
            <person name="Jiao Y."/>
            <person name="Jia J."/>
        </authorList>
    </citation>
    <scope>NUCLEOTIDE SEQUENCE [LARGE SCALE GENOMIC DNA]</scope>
    <source>
        <strain evidence="14">cv. AL8/78</strain>
    </source>
</reference>
<comment type="similarity">
    <text evidence="9">Belongs to the Ca(2+):cation antiporter (CaCA) (TC 2.A.19) family. Cation/calcium exchanger (CCX) subfamily.</text>
</comment>
<feature type="domain" description="Sodium/calcium exchanger membrane region" evidence="12">
    <location>
        <begin position="114"/>
        <end position="160"/>
    </location>
</feature>
<feature type="chain" id="PRO_5018996765" description="Sodium/calcium exchanger membrane region domain-containing protein" evidence="11">
    <location>
        <begin position="37"/>
        <end position="545"/>
    </location>
</feature>
<dbReference type="GO" id="GO:0008324">
    <property type="term" value="F:monoatomic cation transmembrane transporter activity"/>
    <property type="evidence" value="ECO:0007669"/>
    <property type="project" value="TreeGrafter"/>
</dbReference>
<dbReference type="Gramene" id="AET4Gv20023500.2">
    <property type="protein sequence ID" value="AET4Gv20023500.2"/>
    <property type="gene ID" value="AET4Gv20023500"/>
</dbReference>
<evidence type="ECO:0000256" key="3">
    <source>
        <dbReference type="ARBA" id="ARBA00022449"/>
    </source>
</evidence>
<feature type="transmembrane region" description="Helical" evidence="10">
    <location>
        <begin position="188"/>
        <end position="207"/>
    </location>
</feature>
<dbReference type="AlphaFoldDB" id="A0A453GZL6"/>
<evidence type="ECO:0000256" key="5">
    <source>
        <dbReference type="ARBA" id="ARBA00022989"/>
    </source>
</evidence>
<protein>
    <recommendedName>
        <fullName evidence="12">Sodium/calcium exchanger membrane region domain-containing protein</fullName>
    </recommendedName>
</protein>
<feature type="transmembrane region" description="Helical" evidence="10">
    <location>
        <begin position="402"/>
        <end position="426"/>
    </location>
</feature>
<dbReference type="InterPro" id="IPR051359">
    <property type="entry name" value="CaCA_antiporter"/>
</dbReference>
<feature type="domain" description="Sodium/calcium exchanger membrane region" evidence="12">
    <location>
        <begin position="383"/>
        <end position="533"/>
    </location>
</feature>
<dbReference type="EnsemblPlants" id="AET4Gv20023500.2">
    <property type="protein sequence ID" value="AET4Gv20023500.2"/>
    <property type="gene ID" value="AET4Gv20023500"/>
</dbReference>
<name>A0A453GZL6_AEGTS</name>
<keyword evidence="4 10" id="KW-0812">Transmembrane</keyword>
<evidence type="ECO:0000313" key="14">
    <source>
        <dbReference type="Proteomes" id="UP000015105"/>
    </source>
</evidence>
<dbReference type="Gene3D" id="1.20.1420.30">
    <property type="entry name" value="NCX, central ion-binding region"/>
    <property type="match status" value="1"/>
</dbReference>
<feature type="transmembrane region" description="Helical" evidence="10">
    <location>
        <begin position="347"/>
        <end position="367"/>
    </location>
</feature>
<organism evidence="13 14">
    <name type="scientific">Aegilops tauschii subsp. strangulata</name>
    <name type="common">Goatgrass</name>
    <dbReference type="NCBI Taxonomy" id="200361"/>
    <lineage>
        <taxon>Eukaryota</taxon>
        <taxon>Viridiplantae</taxon>
        <taxon>Streptophyta</taxon>
        <taxon>Embryophyta</taxon>
        <taxon>Tracheophyta</taxon>
        <taxon>Spermatophyta</taxon>
        <taxon>Magnoliopsida</taxon>
        <taxon>Liliopsida</taxon>
        <taxon>Poales</taxon>
        <taxon>Poaceae</taxon>
        <taxon>BOP clade</taxon>
        <taxon>Pooideae</taxon>
        <taxon>Triticodae</taxon>
        <taxon>Triticeae</taxon>
        <taxon>Triticinae</taxon>
        <taxon>Aegilops</taxon>
    </lineage>
</organism>
<evidence type="ECO:0000256" key="11">
    <source>
        <dbReference type="SAM" id="SignalP"/>
    </source>
</evidence>
<dbReference type="PANTHER" id="PTHR12266:SF13">
    <property type="entry name" value="PUTATIVE, EXPRESSED-RELATED"/>
    <property type="match status" value="1"/>
</dbReference>
<keyword evidence="2" id="KW-0813">Transport</keyword>
<feature type="transmembrane region" description="Helical" evidence="10">
    <location>
        <begin position="155"/>
        <end position="176"/>
    </location>
</feature>
<reference evidence="13" key="4">
    <citation type="submission" date="2019-03" db="UniProtKB">
        <authorList>
            <consortium name="EnsemblPlants"/>
        </authorList>
    </citation>
    <scope>IDENTIFICATION</scope>
</reference>
<evidence type="ECO:0000259" key="12">
    <source>
        <dbReference type="Pfam" id="PF01699"/>
    </source>
</evidence>
<reference evidence="14" key="1">
    <citation type="journal article" date="2014" name="Science">
        <title>Ancient hybridizations among the ancestral genomes of bread wheat.</title>
        <authorList>
            <consortium name="International Wheat Genome Sequencing Consortium,"/>
            <person name="Marcussen T."/>
            <person name="Sandve S.R."/>
            <person name="Heier L."/>
            <person name="Spannagl M."/>
            <person name="Pfeifer M."/>
            <person name="Jakobsen K.S."/>
            <person name="Wulff B.B."/>
            <person name="Steuernagel B."/>
            <person name="Mayer K.F."/>
            <person name="Olsen O.A."/>
        </authorList>
    </citation>
    <scope>NUCLEOTIDE SEQUENCE [LARGE SCALE GENOMIC DNA]</scope>
    <source>
        <strain evidence="14">cv. AL8/78</strain>
    </source>
</reference>
<evidence type="ECO:0000256" key="7">
    <source>
        <dbReference type="ARBA" id="ARBA00023136"/>
    </source>
</evidence>
<feature type="transmembrane region" description="Helical" evidence="10">
    <location>
        <begin position="521"/>
        <end position="544"/>
    </location>
</feature>
<evidence type="ECO:0000256" key="8">
    <source>
        <dbReference type="ARBA" id="ARBA00023201"/>
    </source>
</evidence>
<dbReference type="PANTHER" id="PTHR12266">
    <property type="entry name" value="NA+/CA2+ K+ INDEPENDENT EXCHANGER"/>
    <property type="match status" value="1"/>
</dbReference>
<keyword evidence="8" id="KW-0406">Ion transport</keyword>
<comment type="subcellular location">
    <subcellularLocation>
        <location evidence="1">Membrane</location>
        <topology evidence="1">Multi-pass membrane protein</topology>
    </subcellularLocation>
</comment>
<evidence type="ECO:0000256" key="1">
    <source>
        <dbReference type="ARBA" id="ARBA00004141"/>
    </source>
</evidence>
<feature type="transmembrane region" description="Helical" evidence="10">
    <location>
        <begin position="107"/>
        <end position="124"/>
    </location>
</feature>
<dbReference type="Pfam" id="PF01699">
    <property type="entry name" value="Na_Ca_ex"/>
    <property type="match status" value="2"/>
</dbReference>
<sequence>MESPRGRRTRNAAVPSACFLLLLPLLLLVPTLSPSAVPILRHVVQRAALSSPFFAARPRGDCQELQALDGAEARCAYLLSHTPCAPAGYVDYLRLFYCGFAGAGHPAAGYAASLLWLVVLFYLLGDTASEYFCASLEGLSAALRLPPAVAGVTLLALGGALFVSTVVAGVVALAAGSRGGAVVELRGFVRDLCFLFFALCYLVGVLVSGTVNVWVAASFVSIYVAYVVLVWTSQCCADPGKPPHADLAAPLLLDDDDDVPPLPSYSSKTAPGSTTAAVCLHYLLCALRMPLYLPRRLTIPDIAAHRWSRPCAVASAALAPVLLATTWTSHSPAAKSSRQHHTSDGHAILLSGAVLGLLLAALAAATTDANSPPRGRRRRVPWLAAGFLMSVLWAYTLARELVALLVAIGYMVGVKASVLGVTVLAWGDSLGDLVSNVAMATHGGPGGAQTAVSACYAGPLFNTVVGLGLSLTLAAGAQYPAPFTLPADTAVYETVGFLCAGLAWALVVVPARGMRLDRVYGVGLIVIYLAFFGVRVLDSLGLWFG</sequence>
<keyword evidence="7 10" id="KW-0472">Membrane</keyword>
<accession>A0A453GZL6</accession>
<dbReference type="GO" id="GO:0016020">
    <property type="term" value="C:membrane"/>
    <property type="evidence" value="ECO:0007669"/>
    <property type="project" value="UniProtKB-SubCell"/>
</dbReference>
<keyword evidence="8" id="KW-0739">Sodium transport</keyword>
<reference evidence="13" key="5">
    <citation type="journal article" date="2021" name="G3 (Bethesda)">
        <title>Aegilops tauschii genome assembly Aet v5.0 features greater sequence contiguity and improved annotation.</title>
        <authorList>
            <person name="Wang L."/>
            <person name="Zhu T."/>
            <person name="Rodriguez J.C."/>
            <person name="Deal K.R."/>
            <person name="Dubcovsky J."/>
            <person name="McGuire P.E."/>
            <person name="Lux T."/>
            <person name="Spannagl M."/>
            <person name="Mayer K.F.X."/>
            <person name="Baldrich P."/>
            <person name="Meyers B.C."/>
            <person name="Huo N."/>
            <person name="Gu Y.Q."/>
            <person name="Zhou H."/>
            <person name="Devos K.M."/>
            <person name="Bennetzen J.L."/>
            <person name="Unver T."/>
            <person name="Budak H."/>
            <person name="Gulick P.J."/>
            <person name="Galiba G."/>
            <person name="Kalapos B."/>
            <person name="Nelson D.R."/>
            <person name="Li P."/>
            <person name="You F.M."/>
            <person name="Luo M.C."/>
            <person name="Dvorak J."/>
        </authorList>
    </citation>
    <scope>NUCLEOTIDE SEQUENCE [LARGE SCALE GENOMIC DNA]</scope>
    <source>
        <strain evidence="13">cv. AL8/78</strain>
    </source>
</reference>
<keyword evidence="3" id="KW-0050">Antiport</keyword>
<keyword evidence="6" id="KW-0915">Sodium</keyword>
<reference evidence="13" key="3">
    <citation type="journal article" date="2017" name="Nature">
        <title>Genome sequence of the progenitor of the wheat D genome Aegilops tauschii.</title>
        <authorList>
            <person name="Luo M.C."/>
            <person name="Gu Y.Q."/>
            <person name="Puiu D."/>
            <person name="Wang H."/>
            <person name="Twardziok S.O."/>
            <person name="Deal K.R."/>
            <person name="Huo N."/>
            <person name="Zhu T."/>
            <person name="Wang L."/>
            <person name="Wang Y."/>
            <person name="McGuire P.E."/>
            <person name="Liu S."/>
            <person name="Long H."/>
            <person name="Ramasamy R.K."/>
            <person name="Rodriguez J.C."/>
            <person name="Van S.L."/>
            <person name="Yuan L."/>
            <person name="Wang Z."/>
            <person name="Xia Z."/>
            <person name="Xiao L."/>
            <person name="Anderson O.D."/>
            <person name="Ouyang S."/>
            <person name="Liang Y."/>
            <person name="Zimin A.V."/>
            <person name="Pertea G."/>
            <person name="Qi P."/>
            <person name="Bennetzen J.L."/>
            <person name="Dai X."/>
            <person name="Dawson M.W."/>
            <person name="Muller H.G."/>
            <person name="Kugler K."/>
            <person name="Rivarola-Duarte L."/>
            <person name="Spannagl M."/>
            <person name="Mayer K.F.X."/>
            <person name="Lu F.H."/>
            <person name="Bevan M.W."/>
            <person name="Leroy P."/>
            <person name="Li P."/>
            <person name="You F.M."/>
            <person name="Sun Q."/>
            <person name="Liu Z."/>
            <person name="Lyons E."/>
            <person name="Wicker T."/>
            <person name="Salzberg S.L."/>
            <person name="Devos K.M."/>
            <person name="Dvorak J."/>
        </authorList>
    </citation>
    <scope>NUCLEOTIDE SEQUENCE [LARGE SCALE GENOMIC DNA]</scope>
    <source>
        <strain evidence="13">cv. AL8/78</strain>
    </source>
</reference>
<feature type="signal peptide" evidence="11">
    <location>
        <begin position="1"/>
        <end position="36"/>
    </location>
</feature>
<dbReference type="Proteomes" id="UP000015105">
    <property type="component" value="Chromosome 4D"/>
</dbReference>
<feature type="transmembrane region" description="Helical" evidence="10">
    <location>
        <begin position="490"/>
        <end position="509"/>
    </location>
</feature>
<evidence type="ECO:0000256" key="10">
    <source>
        <dbReference type="SAM" id="Phobius"/>
    </source>
</evidence>
<evidence type="ECO:0000256" key="2">
    <source>
        <dbReference type="ARBA" id="ARBA00022448"/>
    </source>
</evidence>
<evidence type="ECO:0000256" key="9">
    <source>
        <dbReference type="ARBA" id="ARBA00038187"/>
    </source>
</evidence>
<evidence type="ECO:0000256" key="4">
    <source>
        <dbReference type="ARBA" id="ARBA00022692"/>
    </source>
</evidence>